<accession>A0A1J9SA54</accession>
<organism evidence="2 3">
    <name type="scientific">Diplodia corticola</name>
    <dbReference type="NCBI Taxonomy" id="236234"/>
    <lineage>
        <taxon>Eukaryota</taxon>
        <taxon>Fungi</taxon>
        <taxon>Dikarya</taxon>
        <taxon>Ascomycota</taxon>
        <taxon>Pezizomycotina</taxon>
        <taxon>Dothideomycetes</taxon>
        <taxon>Dothideomycetes incertae sedis</taxon>
        <taxon>Botryosphaeriales</taxon>
        <taxon>Botryosphaeriaceae</taxon>
        <taxon>Diplodia</taxon>
    </lineage>
</organism>
<feature type="compositionally biased region" description="Basic and acidic residues" evidence="1">
    <location>
        <begin position="62"/>
        <end position="76"/>
    </location>
</feature>
<evidence type="ECO:0000313" key="2">
    <source>
        <dbReference type="EMBL" id="OJD37367.1"/>
    </source>
</evidence>
<sequence>MPDCVRLFHSSTLGAASVQHVTDWCPLVEELKAYTILRVVDEMTLVHQDAGLARKLAMRQKMERKKEQEKVGKGEETTEDMADV</sequence>
<comment type="caution">
    <text evidence="2">The sequence shown here is derived from an EMBL/GenBank/DDBJ whole genome shotgun (WGS) entry which is preliminary data.</text>
</comment>
<keyword evidence="3" id="KW-1185">Reference proteome</keyword>
<proteinExistence type="predicted"/>
<evidence type="ECO:0000313" key="3">
    <source>
        <dbReference type="Proteomes" id="UP000183809"/>
    </source>
</evidence>
<protein>
    <submittedName>
        <fullName evidence="2">Uncharacterized protein</fullName>
    </submittedName>
</protein>
<evidence type="ECO:0000256" key="1">
    <source>
        <dbReference type="SAM" id="MobiDB-lite"/>
    </source>
</evidence>
<dbReference type="RefSeq" id="XP_020133506.1">
    <property type="nucleotide sequence ID" value="XM_020278576.1"/>
</dbReference>
<dbReference type="EMBL" id="MNUE01000007">
    <property type="protein sequence ID" value="OJD37367.1"/>
    <property type="molecule type" value="Genomic_DNA"/>
</dbReference>
<dbReference type="GeneID" id="31018837"/>
<dbReference type="AlphaFoldDB" id="A0A1J9SA54"/>
<reference evidence="2 3" key="1">
    <citation type="submission" date="2016-10" db="EMBL/GenBank/DDBJ databases">
        <title>Proteomics and genomics reveal pathogen-plant mechanisms compatible with a hemibiotrophic lifestyle of Diplodia corticola.</title>
        <authorList>
            <person name="Fernandes I."/>
            <person name="De Jonge R."/>
            <person name="Van De Peer Y."/>
            <person name="Devreese B."/>
            <person name="Alves A."/>
            <person name="Esteves A.C."/>
        </authorList>
    </citation>
    <scope>NUCLEOTIDE SEQUENCE [LARGE SCALE GENOMIC DNA]</scope>
    <source>
        <strain evidence="2 3">CBS 112549</strain>
    </source>
</reference>
<gene>
    <name evidence="2" type="ORF">BKCO1_7000131</name>
</gene>
<dbReference type="Proteomes" id="UP000183809">
    <property type="component" value="Unassembled WGS sequence"/>
</dbReference>
<feature type="region of interest" description="Disordered" evidence="1">
    <location>
        <begin position="62"/>
        <end position="84"/>
    </location>
</feature>
<name>A0A1J9SA54_9PEZI</name>